<feature type="binding site" evidence="12 16">
    <location>
        <position position="364"/>
    </location>
    <ligand>
        <name>substrate</name>
    </ligand>
</feature>
<proteinExistence type="inferred from homology"/>
<dbReference type="PANTHER" id="PTHR21256">
    <property type="entry name" value="HISTIDINOL DEHYDROGENASE HDH"/>
    <property type="match status" value="1"/>
</dbReference>
<evidence type="ECO:0000256" key="7">
    <source>
        <dbReference type="ARBA" id="ARBA00022833"/>
    </source>
</evidence>
<dbReference type="GO" id="GO:0004399">
    <property type="term" value="F:histidinol dehydrogenase activity"/>
    <property type="evidence" value="ECO:0007669"/>
    <property type="project" value="UniProtKB-UniRule"/>
</dbReference>
<comment type="cofactor">
    <cofactor evidence="12 17">
        <name>Zn(2+)</name>
        <dbReference type="ChEBI" id="CHEBI:29105"/>
    </cofactor>
    <text evidence="12 17">Binds 1 zinc ion per subunit.</text>
</comment>
<evidence type="ECO:0000256" key="6">
    <source>
        <dbReference type="ARBA" id="ARBA00022723"/>
    </source>
</evidence>
<comment type="function">
    <text evidence="1 12">Catalyzes the sequential NAD-dependent oxidations of L-histidinol to L-histidinaldehyde and then to L-histidine.</text>
</comment>
<dbReference type="InterPro" id="IPR001692">
    <property type="entry name" value="Histidinol_DH_CS"/>
</dbReference>
<keyword evidence="7 12" id="KW-0862">Zinc</keyword>
<evidence type="ECO:0000256" key="11">
    <source>
        <dbReference type="ARBA" id="ARBA00049489"/>
    </source>
</evidence>
<dbReference type="InterPro" id="IPR016161">
    <property type="entry name" value="Ald_DH/histidinol_DH"/>
</dbReference>
<keyword evidence="10 12" id="KW-0368">Histidine biosynthesis</keyword>
<dbReference type="GO" id="GO:0051287">
    <property type="term" value="F:NAD binding"/>
    <property type="evidence" value="ECO:0007669"/>
    <property type="project" value="InterPro"/>
</dbReference>
<keyword evidence="6 12" id="KW-0479">Metal-binding</keyword>
<dbReference type="Gene3D" id="1.20.5.1300">
    <property type="match status" value="1"/>
</dbReference>
<dbReference type="GO" id="GO:0005829">
    <property type="term" value="C:cytosol"/>
    <property type="evidence" value="ECO:0007669"/>
    <property type="project" value="TreeGrafter"/>
</dbReference>
<feature type="binding site" evidence="12 16">
    <location>
        <position position="240"/>
    </location>
    <ligand>
        <name>substrate</name>
    </ligand>
</feature>
<dbReference type="RefSeq" id="WP_032077753.1">
    <property type="nucleotide sequence ID" value="NZ_CP020953.1"/>
</dbReference>
<dbReference type="PRINTS" id="PR00083">
    <property type="entry name" value="HOLDHDRGNASE"/>
</dbReference>
<name>A0A2U8DMC7_9CLOT</name>
<dbReference type="PIRSF" id="PIRSF000099">
    <property type="entry name" value="Histidinol_dh"/>
    <property type="match status" value="1"/>
</dbReference>
<evidence type="ECO:0000256" key="9">
    <source>
        <dbReference type="ARBA" id="ARBA00023027"/>
    </source>
</evidence>
<dbReference type="SUPFAM" id="SSF53720">
    <property type="entry name" value="ALDH-like"/>
    <property type="match status" value="1"/>
</dbReference>
<evidence type="ECO:0000256" key="13">
    <source>
        <dbReference type="PIRNR" id="PIRNR000099"/>
    </source>
</evidence>
<evidence type="ECO:0000256" key="1">
    <source>
        <dbReference type="ARBA" id="ARBA00003850"/>
    </source>
</evidence>
<dbReference type="GO" id="GO:0000105">
    <property type="term" value="P:L-histidine biosynthetic process"/>
    <property type="evidence" value="ECO:0007669"/>
    <property type="project" value="UniProtKB-UniRule"/>
</dbReference>
<accession>A0A2U8DMC7</accession>
<feature type="binding site" evidence="12 15">
    <location>
        <position position="217"/>
    </location>
    <ligand>
        <name>NAD(+)</name>
        <dbReference type="ChEBI" id="CHEBI:57540"/>
    </ligand>
</feature>
<feature type="binding site" evidence="12 16">
    <location>
        <position position="423"/>
    </location>
    <ligand>
        <name>substrate</name>
    </ligand>
</feature>
<dbReference type="PROSITE" id="PS00611">
    <property type="entry name" value="HISOL_DEHYDROGENASE"/>
    <property type="match status" value="1"/>
</dbReference>
<feature type="binding site" evidence="12 16">
    <location>
        <position position="418"/>
    </location>
    <ligand>
        <name>substrate</name>
    </ligand>
</feature>
<dbReference type="HAMAP" id="MF_01024">
    <property type="entry name" value="HisD"/>
    <property type="match status" value="1"/>
</dbReference>
<reference evidence="20" key="1">
    <citation type="submission" date="2017-04" db="EMBL/GenBank/DDBJ databases">
        <authorList>
            <person name="Song Y."/>
            <person name="Cho B.-K."/>
        </authorList>
    </citation>
    <scope>NUCLEOTIDE SEQUENCE [LARGE SCALE GENOMIC DNA]</scope>
    <source>
        <strain evidence="20">SL1</strain>
    </source>
</reference>
<keyword evidence="20" id="KW-1185">Reference proteome</keyword>
<evidence type="ECO:0000313" key="20">
    <source>
        <dbReference type="Proteomes" id="UP000244910"/>
    </source>
</evidence>
<comment type="pathway">
    <text evidence="2 12">Amino-acid biosynthesis; L-histidine biosynthesis; L-histidine from 5-phospho-alpha-D-ribose 1-diphosphate: step 9/9.</text>
</comment>
<dbReference type="InterPro" id="IPR012131">
    <property type="entry name" value="Hstdl_DH"/>
</dbReference>
<keyword evidence="8 12" id="KW-0560">Oxidoreductase</keyword>
<dbReference type="AlphaFoldDB" id="A0A2U8DMC7"/>
<dbReference type="OrthoDB" id="9805269at2"/>
<feature type="binding site" evidence="12 16">
    <location>
        <position position="265"/>
    </location>
    <ligand>
        <name>substrate</name>
    </ligand>
</feature>
<dbReference type="FunFam" id="3.40.50.1980:FF:000026">
    <property type="entry name" value="Histidinol dehydrogenase"/>
    <property type="match status" value="1"/>
</dbReference>
<feature type="binding site" evidence="12 15">
    <location>
        <position position="194"/>
    </location>
    <ligand>
        <name>NAD(+)</name>
        <dbReference type="ChEBI" id="CHEBI:57540"/>
    </ligand>
</feature>
<feature type="binding site" evidence="12 17">
    <location>
        <position position="423"/>
    </location>
    <ligand>
        <name>Zn(2+)</name>
        <dbReference type="ChEBI" id="CHEBI:29105"/>
    </ligand>
</feature>
<evidence type="ECO:0000256" key="15">
    <source>
        <dbReference type="PIRSR" id="PIRSR000099-2"/>
    </source>
</evidence>
<dbReference type="KEGG" id="cdrk:B9W14_05025"/>
<dbReference type="FunFam" id="1.20.5.1300:FF:000002">
    <property type="entry name" value="Histidinol dehydrogenase, chloroplastic"/>
    <property type="match status" value="1"/>
</dbReference>
<dbReference type="Pfam" id="PF00815">
    <property type="entry name" value="Histidinol_dh"/>
    <property type="match status" value="1"/>
</dbReference>
<dbReference type="UniPathway" id="UPA00031">
    <property type="reaction ID" value="UER00014"/>
</dbReference>
<dbReference type="CDD" id="cd06572">
    <property type="entry name" value="Histidinol_dh"/>
    <property type="match status" value="1"/>
</dbReference>
<evidence type="ECO:0000256" key="2">
    <source>
        <dbReference type="ARBA" id="ARBA00004940"/>
    </source>
</evidence>
<feature type="binding site" evidence="12 16">
    <location>
        <position position="262"/>
    </location>
    <ligand>
        <name>substrate</name>
    </ligand>
</feature>
<evidence type="ECO:0000256" key="17">
    <source>
        <dbReference type="PIRSR" id="PIRSR000099-4"/>
    </source>
</evidence>
<feature type="binding site" evidence="12 16">
    <location>
        <position position="331"/>
    </location>
    <ligand>
        <name>substrate</name>
    </ligand>
</feature>
<organism evidence="19 20">
    <name type="scientific">Clostridium drakei</name>
    <dbReference type="NCBI Taxonomy" id="332101"/>
    <lineage>
        <taxon>Bacteria</taxon>
        <taxon>Bacillati</taxon>
        <taxon>Bacillota</taxon>
        <taxon>Clostridia</taxon>
        <taxon>Eubacteriales</taxon>
        <taxon>Clostridiaceae</taxon>
        <taxon>Clostridium</taxon>
    </lineage>
</organism>
<evidence type="ECO:0000256" key="14">
    <source>
        <dbReference type="PIRSR" id="PIRSR000099-1"/>
    </source>
</evidence>
<dbReference type="PANTHER" id="PTHR21256:SF2">
    <property type="entry name" value="HISTIDINE BIOSYNTHESIS TRIFUNCTIONAL PROTEIN"/>
    <property type="match status" value="1"/>
</dbReference>
<protein>
    <recommendedName>
        <fullName evidence="4 12">Histidinol dehydrogenase</fullName>
        <shortName evidence="12">HDH</shortName>
        <ecNumber evidence="4 12">1.1.1.23</ecNumber>
    </recommendedName>
</protein>
<evidence type="ECO:0000256" key="4">
    <source>
        <dbReference type="ARBA" id="ARBA00012965"/>
    </source>
</evidence>
<dbReference type="EC" id="1.1.1.23" evidence="4 12"/>
<dbReference type="NCBIfam" id="TIGR00069">
    <property type="entry name" value="hisD"/>
    <property type="match status" value="1"/>
</dbReference>
<comment type="catalytic activity">
    <reaction evidence="11 12">
        <text>L-histidinol + 2 NAD(+) + H2O = L-histidine + 2 NADH + 3 H(+)</text>
        <dbReference type="Rhea" id="RHEA:20641"/>
        <dbReference type="ChEBI" id="CHEBI:15377"/>
        <dbReference type="ChEBI" id="CHEBI:15378"/>
        <dbReference type="ChEBI" id="CHEBI:57540"/>
        <dbReference type="ChEBI" id="CHEBI:57595"/>
        <dbReference type="ChEBI" id="CHEBI:57699"/>
        <dbReference type="ChEBI" id="CHEBI:57945"/>
        <dbReference type="EC" id="1.1.1.23"/>
    </reaction>
</comment>
<feature type="active site" description="Proton acceptor" evidence="12 14">
    <location>
        <position position="330"/>
    </location>
</feature>
<keyword evidence="5 12" id="KW-0028">Amino-acid biosynthesis</keyword>
<evidence type="ECO:0000256" key="10">
    <source>
        <dbReference type="ARBA" id="ARBA00023102"/>
    </source>
</evidence>
<dbReference type="GO" id="GO:0008270">
    <property type="term" value="F:zinc ion binding"/>
    <property type="evidence" value="ECO:0007669"/>
    <property type="project" value="UniProtKB-UniRule"/>
</dbReference>
<evidence type="ECO:0000256" key="16">
    <source>
        <dbReference type="PIRSR" id="PIRSR000099-3"/>
    </source>
</evidence>
<keyword evidence="9 12" id="KW-0520">NAD</keyword>
<evidence type="ECO:0000256" key="18">
    <source>
        <dbReference type="RuleBase" id="RU004175"/>
    </source>
</evidence>
<evidence type="ECO:0000256" key="3">
    <source>
        <dbReference type="ARBA" id="ARBA00010178"/>
    </source>
</evidence>
<feature type="binding site" evidence="12 17">
    <location>
        <position position="265"/>
    </location>
    <ligand>
        <name>Zn(2+)</name>
        <dbReference type="ChEBI" id="CHEBI:29105"/>
    </ligand>
</feature>
<dbReference type="Proteomes" id="UP000244910">
    <property type="component" value="Chromosome"/>
</dbReference>
<feature type="binding site" evidence="12 15">
    <location>
        <position position="132"/>
    </location>
    <ligand>
        <name>NAD(+)</name>
        <dbReference type="ChEBI" id="CHEBI:57540"/>
    </ligand>
</feature>
<evidence type="ECO:0000256" key="5">
    <source>
        <dbReference type="ARBA" id="ARBA00022605"/>
    </source>
</evidence>
<gene>
    <name evidence="12" type="primary">hisD</name>
    <name evidence="19" type="ORF">B9W14_05025</name>
</gene>
<evidence type="ECO:0000313" key="19">
    <source>
        <dbReference type="EMBL" id="AWI03876.1"/>
    </source>
</evidence>
<dbReference type="Gene3D" id="3.40.50.1980">
    <property type="entry name" value="Nitrogenase molybdenum iron protein domain"/>
    <property type="match status" value="2"/>
</dbReference>
<feature type="active site" description="Proton acceptor" evidence="12 14">
    <location>
        <position position="331"/>
    </location>
</feature>
<evidence type="ECO:0000256" key="8">
    <source>
        <dbReference type="ARBA" id="ARBA00023002"/>
    </source>
</evidence>
<dbReference type="InterPro" id="IPR022695">
    <property type="entry name" value="Histidinol_DH_monofunct"/>
</dbReference>
<feature type="binding site" evidence="12 17">
    <location>
        <position position="364"/>
    </location>
    <ligand>
        <name>Zn(2+)</name>
        <dbReference type="ChEBI" id="CHEBI:29105"/>
    </ligand>
</feature>
<dbReference type="FunFam" id="3.40.50.1980:FF:000001">
    <property type="entry name" value="Histidinol dehydrogenase"/>
    <property type="match status" value="1"/>
</dbReference>
<feature type="binding site" evidence="12 17">
    <location>
        <position position="262"/>
    </location>
    <ligand>
        <name>Zn(2+)</name>
        <dbReference type="ChEBI" id="CHEBI:29105"/>
    </ligand>
</feature>
<dbReference type="EMBL" id="CP020953">
    <property type="protein sequence ID" value="AWI03876.1"/>
    <property type="molecule type" value="Genomic_DNA"/>
</dbReference>
<sequence length="439" mass="48085">MSIINTISGNTKAGKDFLKSLRNREESVHQEVTKRVEIILRDVKEKGDEALISYTNQFDSKNIDTKNICVTKKEIDEAYENVDKEFIDAINLAVKNIKFFHEKQKRNSWMITNENEVVLGQQIRPLQKIGIYVPGGTAAYPSSVLMNTIPAKVAGVRSITMVTPPSKDGSINPNILVAADIAGVDKIYKVGGAQAVAALAFGTESIERVDKVVGPGNVYVAMAKKSVYGNVDIDMIAGPSEILIIADENANPKYVAADLMSQAEHDKLASSILITTSQDLAEEVKEQLKIQVENLSRKDIILHSLKNYGAIIVVDSIEKAIEMSNDIAPEHLELCIEDPFLSLGYVKNAGSIFLGYFAPEPLGDYIAGPNHVLPTSGTARFFSPLSVDDFVKKSSFIRYSKEALLDVGDKVIKLAETEGLTAHANSIKVRMEDNIISKN</sequence>
<comment type="similarity">
    <text evidence="3 12 13 18">Belongs to the histidinol dehydrogenase family.</text>
</comment>
<evidence type="ECO:0000256" key="12">
    <source>
        <dbReference type="HAMAP-Rule" id="MF_01024"/>
    </source>
</evidence>